<feature type="region of interest" description="Disordered" evidence="2">
    <location>
        <begin position="1"/>
        <end position="22"/>
    </location>
</feature>
<dbReference type="EMBL" id="CP133148">
    <property type="protein sequence ID" value="WVT04479.1"/>
    <property type="molecule type" value="Genomic_DNA"/>
</dbReference>
<name>A0ABZ2BG97_9HYPH</name>
<feature type="compositionally biased region" description="Basic and acidic residues" evidence="2">
    <location>
        <begin position="802"/>
        <end position="837"/>
    </location>
</feature>
<feature type="region of interest" description="Disordered" evidence="2">
    <location>
        <begin position="802"/>
        <end position="872"/>
    </location>
</feature>
<dbReference type="Proteomes" id="UP001432360">
    <property type="component" value="Chromosome"/>
</dbReference>
<feature type="region of interest" description="Disordered" evidence="2">
    <location>
        <begin position="676"/>
        <end position="695"/>
    </location>
</feature>
<keyword evidence="1" id="KW-0175">Coiled coil</keyword>
<evidence type="ECO:0000256" key="2">
    <source>
        <dbReference type="SAM" id="MobiDB-lite"/>
    </source>
</evidence>
<evidence type="ECO:0000313" key="5">
    <source>
        <dbReference type="Proteomes" id="UP001432360"/>
    </source>
</evidence>
<evidence type="ECO:0000256" key="3">
    <source>
        <dbReference type="SAM" id="Phobius"/>
    </source>
</evidence>
<keyword evidence="5" id="KW-1185">Reference proteome</keyword>
<feature type="coiled-coil region" evidence="1">
    <location>
        <begin position="113"/>
        <end position="147"/>
    </location>
</feature>
<evidence type="ECO:0000313" key="4">
    <source>
        <dbReference type="EMBL" id="WVT04479.1"/>
    </source>
</evidence>
<protein>
    <recommendedName>
        <fullName evidence="6">TolA protein</fullName>
    </recommendedName>
</protein>
<feature type="transmembrane region" description="Helical" evidence="3">
    <location>
        <begin position="35"/>
        <end position="55"/>
    </location>
</feature>
<feature type="region of interest" description="Disordered" evidence="2">
    <location>
        <begin position="248"/>
        <end position="280"/>
    </location>
</feature>
<evidence type="ECO:0008006" key="6">
    <source>
        <dbReference type="Google" id="ProtNLM"/>
    </source>
</evidence>
<feature type="compositionally biased region" description="Basic and acidic residues" evidence="2">
    <location>
        <begin position="682"/>
        <end position="695"/>
    </location>
</feature>
<keyword evidence="3" id="KW-0812">Transmembrane</keyword>
<accession>A0ABZ2BG97</accession>
<sequence length="901" mass="97362">MDIKQFVPTCGRPASSSRDGRATAVPWHRMRQRSVVVAHFFTPFYLVLLLGSPAVSQTAPDAGSASREGAVVIAQRPTPAPEGQPSPTHAERRPPVAQLRVAAPSAPELLSALKRERSRVEALRQDLATTRRELEAARRETQTERQLGATLTQELSAAWANLKAMSVQLDQAANTTVQAKEAADAVVSEANEKAARERARSAALEQKLLAARKDVDAIRNGAQTAGDAREEVLRRDLAAARRDLDAMRRAGDDAAEQAHRAADTGNEQERALEQQRQRAEELARDLTTARREMEDLKAKAAGAIQSEAAALRARQAGEVTLADAKRALDEERHRLGAYERDLAAARQSLAALEARANLAATEQATAVEARKLAEATASRAGAALASESEKRKSLARDLDAARRERDAAEEELTRVLAAQRTALEQLERDNGGEMAAARREMEDLKAKAAGAIQSEAAALRARQAGELALADAKRALDEERHRLGAYERDLAAARQSLAALEARANLAATEQAAAVEARKLAEAAASRTGEALALESEKRRSLAHDLYVVRRERDTAKGELTRVLAAQRTALEQRERGIGDLAAAQREMEDLKAKAAGVIQSEAAALRARQAGEVALADAKRALDEERHKLGAYERDLAAARQSLAALEARADLTAAEQAGAVEARMLAETTASRVGEALASESEKRKSLARDLDAARREQADAKRALDEERHKLGAYERDLAAARQSLAALEARANLAAAEQAAAAEARKLAETAASRAGEALALESENARSLARDLDAARRERDAAKEELTRVLAAQRTALEQRERGNGRDLGARKERDILKPRAERRVEDIEQPKARAGNRTSERAKAAAPTGARSARDSGSQKVRKVQVRKPMRVVRPATIALPDALLPERLPVSGLW</sequence>
<reference evidence="4" key="1">
    <citation type="submission" date="2023-08" db="EMBL/GenBank/DDBJ databases">
        <title>Complete genome sequence of Sinorhizobium chiapanecum ITTG S70 isolated from Acaciella angustissima nodules in Chiapas-Mexico.</title>
        <authorList>
            <person name="Rincon-Rosales R."/>
            <person name="Rogel M.A."/>
            <person name="Rincon-Medina C.I."/>
            <person name="Guerrero G."/>
            <person name="Manzano-Gomez L.A."/>
            <person name="Lopez-Lopez A."/>
            <person name="Rincon Molina F.A."/>
            <person name="Martinez-Romero E."/>
        </authorList>
    </citation>
    <scope>NUCLEOTIDE SEQUENCE</scope>
    <source>
        <strain evidence="4">ITTG S70</strain>
    </source>
</reference>
<organism evidence="4 5">
    <name type="scientific">Sinorhizobium chiapasense</name>
    <dbReference type="NCBI Taxonomy" id="501572"/>
    <lineage>
        <taxon>Bacteria</taxon>
        <taxon>Pseudomonadati</taxon>
        <taxon>Pseudomonadota</taxon>
        <taxon>Alphaproteobacteria</taxon>
        <taxon>Hyphomicrobiales</taxon>
        <taxon>Rhizobiaceae</taxon>
        <taxon>Sinorhizobium/Ensifer group</taxon>
        <taxon>Sinorhizobium</taxon>
    </lineage>
</organism>
<keyword evidence="3" id="KW-0472">Membrane</keyword>
<proteinExistence type="predicted"/>
<dbReference type="RefSeq" id="WP_331373650.1">
    <property type="nucleotide sequence ID" value="NZ_CP133148.1"/>
</dbReference>
<keyword evidence="3" id="KW-1133">Transmembrane helix</keyword>
<gene>
    <name evidence="4" type="ORF">RB548_03420</name>
</gene>
<evidence type="ECO:0000256" key="1">
    <source>
        <dbReference type="SAM" id="Coils"/>
    </source>
</evidence>